<keyword evidence="7 9" id="KW-0472">Membrane</keyword>
<dbReference type="PANTHER" id="PTHR43099:SF5">
    <property type="entry name" value="HLYC_CORC FAMILY TRANSPORTER"/>
    <property type="match status" value="1"/>
</dbReference>
<protein>
    <submittedName>
        <fullName evidence="13">Hemolysin family protein</fullName>
    </submittedName>
</protein>
<evidence type="ECO:0000256" key="8">
    <source>
        <dbReference type="PROSITE-ProRule" id="PRU00703"/>
    </source>
</evidence>
<dbReference type="PROSITE" id="PS51846">
    <property type="entry name" value="CNNM"/>
    <property type="match status" value="1"/>
</dbReference>
<keyword evidence="6 8" id="KW-0129">CBS domain</keyword>
<evidence type="ECO:0000256" key="6">
    <source>
        <dbReference type="ARBA" id="ARBA00023122"/>
    </source>
</evidence>
<feature type="transmembrane region" description="Helical" evidence="10">
    <location>
        <begin position="103"/>
        <end position="123"/>
    </location>
</feature>
<evidence type="ECO:0000259" key="11">
    <source>
        <dbReference type="PROSITE" id="PS51371"/>
    </source>
</evidence>
<comment type="subcellular location">
    <subcellularLocation>
        <location evidence="1">Cell membrane</location>
        <topology evidence="1">Multi-pass membrane protein</topology>
    </subcellularLocation>
</comment>
<keyword evidence="2" id="KW-1003">Cell membrane</keyword>
<dbReference type="InterPro" id="IPR046342">
    <property type="entry name" value="CBS_dom_sf"/>
</dbReference>
<evidence type="ECO:0000256" key="7">
    <source>
        <dbReference type="ARBA" id="ARBA00023136"/>
    </source>
</evidence>
<dbReference type="SUPFAM" id="SSF54631">
    <property type="entry name" value="CBS-domain pair"/>
    <property type="match status" value="1"/>
</dbReference>
<dbReference type="CDD" id="cd04590">
    <property type="entry name" value="CBS_pair_CorC_HlyC_assoc"/>
    <property type="match status" value="1"/>
</dbReference>
<dbReference type="Pfam" id="PF01595">
    <property type="entry name" value="CNNM"/>
    <property type="match status" value="1"/>
</dbReference>
<proteinExistence type="predicted"/>
<reference evidence="13 14" key="1">
    <citation type="submission" date="2022-04" db="EMBL/GenBank/DDBJ databases">
        <title>The arsenic-methylating capacity of Chitinophaga filiformis YT5 during chitin decomposition.</title>
        <authorList>
            <person name="Chen G."/>
            <person name="Liang Y."/>
        </authorList>
    </citation>
    <scope>NUCLEOTIDE SEQUENCE [LARGE SCALE GENOMIC DNA]</scope>
    <source>
        <strain evidence="13 14">YT5</strain>
    </source>
</reference>
<dbReference type="PROSITE" id="PS51371">
    <property type="entry name" value="CBS"/>
    <property type="match status" value="1"/>
</dbReference>
<organism evidence="13 14">
    <name type="scientific">Chitinophaga filiformis</name>
    <name type="common">Myxococcus filiformis</name>
    <name type="synonym">Flexibacter filiformis</name>
    <dbReference type="NCBI Taxonomy" id="104663"/>
    <lineage>
        <taxon>Bacteria</taxon>
        <taxon>Pseudomonadati</taxon>
        <taxon>Bacteroidota</taxon>
        <taxon>Chitinophagia</taxon>
        <taxon>Chitinophagales</taxon>
        <taxon>Chitinophagaceae</taxon>
        <taxon>Chitinophaga</taxon>
    </lineage>
</organism>
<keyword evidence="4" id="KW-0677">Repeat</keyword>
<sequence>MTLDIFFTIFLVLLNGFFVAAEFAIVKVRSSQIEVNSGRSKTVSQVAKSIVNNLDGYLAATQLGITLASLGLGWVGEKVTTTLIIQLFHALNINLEEAVAHKIAVPFAFLSITILHIVFGELAPKSLAIRKPVPTTFTVALPLKLFYVVFRPFIWILNGLANVILRMVGIRPVHEHEDIHTEEELRVIIAESHQGGVIEETEKALIQNVFNLGDRQVSALMTPRNEVVWLDITDDPEVNKAKILSQKHTVYPLAKEDLDHTTGFVYSKDLLSDNFNEVINNLESISRKLLVVTVHNRAYQLLELFKRERIYQAMVVDEFGSIKGLVTINDIVDALVGDISETNEFEYEVIRNEDGSLLVDGQLPFVEFLELMGIDADPQKVNIANFVTLGGFILDRMGKIPSSGDSISWRNLKLEVIRMDQHRIAKVHICNIEKDKDKEKEEEQK</sequence>
<dbReference type="EMBL" id="CP095855">
    <property type="protein sequence ID" value="UPK66817.1"/>
    <property type="molecule type" value="Genomic_DNA"/>
</dbReference>
<evidence type="ECO:0000256" key="10">
    <source>
        <dbReference type="SAM" id="Phobius"/>
    </source>
</evidence>
<dbReference type="InterPro" id="IPR051676">
    <property type="entry name" value="UPF0053_domain"/>
</dbReference>
<feature type="domain" description="CBS" evidence="11">
    <location>
        <begin position="285"/>
        <end position="341"/>
    </location>
</feature>
<dbReference type="InterPro" id="IPR036318">
    <property type="entry name" value="FAD-bd_PCMH-like_sf"/>
</dbReference>
<dbReference type="SUPFAM" id="SSF56176">
    <property type="entry name" value="FAD-binding/transporter-associated domain-like"/>
    <property type="match status" value="1"/>
</dbReference>
<dbReference type="Proteomes" id="UP000830198">
    <property type="component" value="Chromosome"/>
</dbReference>
<keyword evidence="14" id="KW-1185">Reference proteome</keyword>
<gene>
    <name evidence="13" type="ORF">MYF79_17915</name>
</gene>
<evidence type="ECO:0000313" key="13">
    <source>
        <dbReference type="EMBL" id="UPK66817.1"/>
    </source>
</evidence>
<dbReference type="Gene3D" id="3.10.580.10">
    <property type="entry name" value="CBS-domain"/>
    <property type="match status" value="1"/>
</dbReference>
<feature type="domain" description="CNNM transmembrane" evidence="12">
    <location>
        <begin position="1"/>
        <end position="202"/>
    </location>
</feature>
<dbReference type="InterPro" id="IPR005170">
    <property type="entry name" value="Transptr-assoc_dom"/>
</dbReference>
<evidence type="ECO:0000256" key="2">
    <source>
        <dbReference type="ARBA" id="ARBA00022475"/>
    </source>
</evidence>
<feature type="transmembrane region" description="Helical" evidence="10">
    <location>
        <begin position="143"/>
        <end position="165"/>
    </location>
</feature>
<evidence type="ECO:0000256" key="3">
    <source>
        <dbReference type="ARBA" id="ARBA00022692"/>
    </source>
</evidence>
<evidence type="ECO:0000313" key="14">
    <source>
        <dbReference type="Proteomes" id="UP000830198"/>
    </source>
</evidence>
<dbReference type="PANTHER" id="PTHR43099">
    <property type="entry name" value="UPF0053 PROTEIN YRKA"/>
    <property type="match status" value="1"/>
</dbReference>
<dbReference type="InterPro" id="IPR016169">
    <property type="entry name" value="FAD-bd_PCMH_sub2"/>
</dbReference>
<dbReference type="InterPro" id="IPR044751">
    <property type="entry name" value="Ion_transp-like_CBS"/>
</dbReference>
<keyword evidence="5 9" id="KW-1133">Transmembrane helix</keyword>
<accession>A0ABY4HSR6</accession>
<evidence type="ECO:0000256" key="5">
    <source>
        <dbReference type="ARBA" id="ARBA00022989"/>
    </source>
</evidence>
<dbReference type="SMART" id="SM01091">
    <property type="entry name" value="CorC_HlyC"/>
    <property type="match status" value="1"/>
</dbReference>
<name>A0ABY4HSR6_CHIFI</name>
<dbReference type="Pfam" id="PF00571">
    <property type="entry name" value="CBS"/>
    <property type="match status" value="1"/>
</dbReference>
<evidence type="ECO:0000256" key="9">
    <source>
        <dbReference type="PROSITE-ProRule" id="PRU01193"/>
    </source>
</evidence>
<dbReference type="Gene3D" id="3.30.465.10">
    <property type="match status" value="1"/>
</dbReference>
<dbReference type="Pfam" id="PF03471">
    <property type="entry name" value="CorC_HlyC"/>
    <property type="match status" value="1"/>
</dbReference>
<dbReference type="InterPro" id="IPR002550">
    <property type="entry name" value="CNNM"/>
</dbReference>
<dbReference type="RefSeq" id="WP_247809022.1">
    <property type="nucleotide sequence ID" value="NZ_CP095855.1"/>
</dbReference>
<keyword evidence="3 9" id="KW-0812">Transmembrane</keyword>
<evidence type="ECO:0000256" key="1">
    <source>
        <dbReference type="ARBA" id="ARBA00004651"/>
    </source>
</evidence>
<evidence type="ECO:0000256" key="4">
    <source>
        <dbReference type="ARBA" id="ARBA00022737"/>
    </source>
</evidence>
<feature type="transmembrane region" description="Helical" evidence="10">
    <location>
        <begin position="6"/>
        <end position="26"/>
    </location>
</feature>
<dbReference type="InterPro" id="IPR000644">
    <property type="entry name" value="CBS_dom"/>
</dbReference>
<evidence type="ECO:0000259" key="12">
    <source>
        <dbReference type="PROSITE" id="PS51846"/>
    </source>
</evidence>